<dbReference type="RefSeq" id="WP_342302689.1">
    <property type="nucleotide sequence ID" value="NZ_JBCEWA010000003.1"/>
</dbReference>
<feature type="transmembrane region" description="Helical" evidence="1">
    <location>
        <begin position="225"/>
        <end position="245"/>
    </location>
</feature>
<name>A0ABU9LIV2_9BACL</name>
<sequence length="252" mass="29394">LLTTFALFFLLHIFNKFISNDYITNESLKNLRGFSNFLTIIMTILLLINTTFVSVENSLLTNQKKTISESISKLEHYLASNEYTHSKTKYIFSKNGKDTFKEHIDIIENYLIISQKEKVSFATYLKENQIKLAHISSEDKSLNKRINNIESYLLTNTKDSFIAYSKKEGNSIFTPETFNYTYPIKDYYYLFVTMVVYALASYYLFMPSKKKIFKQKKTSNKKLNQISTTHTIPSILLATAIFLFISSHEKKK</sequence>
<protein>
    <submittedName>
        <fullName evidence="2">Uncharacterized protein</fullName>
    </submittedName>
</protein>
<keyword evidence="1" id="KW-0472">Membrane</keyword>
<gene>
    <name evidence="2" type="ORF">AAF454_04170</name>
</gene>
<reference evidence="2 3" key="1">
    <citation type="submission" date="2024-04" db="EMBL/GenBank/DDBJ databases">
        <authorList>
            <person name="Wu Y.S."/>
            <person name="Zhang L."/>
        </authorList>
    </citation>
    <scope>NUCLEOTIDE SEQUENCE [LARGE SCALE GENOMIC DNA]</scope>
    <source>
        <strain evidence="2 3">KG-01</strain>
    </source>
</reference>
<keyword evidence="1" id="KW-1133">Transmembrane helix</keyword>
<evidence type="ECO:0000313" key="3">
    <source>
        <dbReference type="Proteomes" id="UP001398420"/>
    </source>
</evidence>
<proteinExistence type="predicted"/>
<keyword evidence="3" id="KW-1185">Reference proteome</keyword>
<evidence type="ECO:0000256" key="1">
    <source>
        <dbReference type="SAM" id="Phobius"/>
    </source>
</evidence>
<feature type="transmembrane region" description="Helical" evidence="1">
    <location>
        <begin position="187"/>
        <end position="205"/>
    </location>
</feature>
<feature type="non-terminal residue" evidence="2">
    <location>
        <position position="1"/>
    </location>
</feature>
<evidence type="ECO:0000313" key="2">
    <source>
        <dbReference type="EMBL" id="MEL5987602.1"/>
    </source>
</evidence>
<comment type="caution">
    <text evidence="2">The sequence shown here is derived from an EMBL/GenBank/DDBJ whole genome shotgun (WGS) entry which is preliminary data.</text>
</comment>
<dbReference type="EMBL" id="JBCEWA010000003">
    <property type="protein sequence ID" value="MEL5987602.1"/>
    <property type="molecule type" value="Genomic_DNA"/>
</dbReference>
<keyword evidence="1" id="KW-0812">Transmembrane</keyword>
<feature type="transmembrane region" description="Helical" evidence="1">
    <location>
        <begin position="35"/>
        <end position="55"/>
    </location>
</feature>
<accession>A0ABU9LIV2</accession>
<dbReference type="Proteomes" id="UP001398420">
    <property type="component" value="Unassembled WGS sequence"/>
</dbReference>
<organism evidence="2 3">
    <name type="scientific">Kurthia gibsonii</name>
    <dbReference type="NCBI Taxonomy" id="33946"/>
    <lineage>
        <taxon>Bacteria</taxon>
        <taxon>Bacillati</taxon>
        <taxon>Bacillota</taxon>
        <taxon>Bacilli</taxon>
        <taxon>Bacillales</taxon>
        <taxon>Caryophanaceae</taxon>
        <taxon>Kurthia</taxon>
    </lineage>
</organism>